<accession>A0A085JCS4</accession>
<comment type="similarity">
    <text evidence="1 3">Belongs to the TPP enzyme family.</text>
</comment>
<dbReference type="GO" id="GO:0009097">
    <property type="term" value="P:isoleucine biosynthetic process"/>
    <property type="evidence" value="ECO:0007669"/>
    <property type="project" value="TreeGrafter"/>
</dbReference>
<dbReference type="Proteomes" id="UP000028602">
    <property type="component" value="Unassembled WGS sequence"/>
</dbReference>
<evidence type="ECO:0000259" key="5">
    <source>
        <dbReference type="Pfam" id="PF02775"/>
    </source>
</evidence>
<dbReference type="RefSeq" id="WP_025901855.1">
    <property type="nucleotide sequence ID" value="NZ_ATMJ01000084.1"/>
</dbReference>
<gene>
    <name evidence="7" type="ORF">GTPT_2460</name>
</gene>
<evidence type="ECO:0000313" key="8">
    <source>
        <dbReference type="Proteomes" id="UP000028602"/>
    </source>
</evidence>
<dbReference type="PANTHER" id="PTHR18968">
    <property type="entry name" value="THIAMINE PYROPHOSPHATE ENZYMES"/>
    <property type="match status" value="1"/>
</dbReference>
<organism evidence="7 8">
    <name type="scientific">Tatumella ptyseos ATCC 33301</name>
    <dbReference type="NCBI Taxonomy" id="1005995"/>
    <lineage>
        <taxon>Bacteria</taxon>
        <taxon>Pseudomonadati</taxon>
        <taxon>Pseudomonadota</taxon>
        <taxon>Gammaproteobacteria</taxon>
        <taxon>Enterobacterales</taxon>
        <taxon>Erwiniaceae</taxon>
        <taxon>Tatumella</taxon>
    </lineage>
</organism>
<dbReference type="InterPro" id="IPR012001">
    <property type="entry name" value="Thiamin_PyroP_enz_TPP-bd_dom"/>
</dbReference>
<reference evidence="7 8" key="1">
    <citation type="submission" date="2014-05" db="EMBL/GenBank/DDBJ databases">
        <title>ATOL: Assembling a taxonomically balanced genome-scale reconstruction of the evolutionary history of the Enterobacteriaceae.</title>
        <authorList>
            <person name="Plunkett G.III."/>
            <person name="Neeno-Eckwall E.C."/>
            <person name="Glasner J.D."/>
            <person name="Perna N.T."/>
        </authorList>
    </citation>
    <scope>NUCLEOTIDE SEQUENCE [LARGE SCALE GENOMIC DNA]</scope>
    <source>
        <strain evidence="7 8">ATCC 33301</strain>
    </source>
</reference>
<evidence type="ECO:0000259" key="4">
    <source>
        <dbReference type="Pfam" id="PF00205"/>
    </source>
</evidence>
<dbReference type="InterPro" id="IPR012000">
    <property type="entry name" value="Thiamin_PyroP_enz_cen_dom"/>
</dbReference>
<dbReference type="GO" id="GO:0009099">
    <property type="term" value="P:L-valine biosynthetic process"/>
    <property type="evidence" value="ECO:0007669"/>
    <property type="project" value="TreeGrafter"/>
</dbReference>
<evidence type="ECO:0000313" key="7">
    <source>
        <dbReference type="EMBL" id="KFD18270.1"/>
    </source>
</evidence>
<dbReference type="GO" id="GO:0005948">
    <property type="term" value="C:acetolactate synthase complex"/>
    <property type="evidence" value="ECO:0007669"/>
    <property type="project" value="TreeGrafter"/>
</dbReference>
<dbReference type="Gene3D" id="3.40.50.970">
    <property type="match status" value="2"/>
</dbReference>
<dbReference type="InterPro" id="IPR029035">
    <property type="entry name" value="DHS-like_NAD/FAD-binding_dom"/>
</dbReference>
<evidence type="ECO:0000256" key="1">
    <source>
        <dbReference type="ARBA" id="ARBA00007812"/>
    </source>
</evidence>
<dbReference type="FunFam" id="3.40.50.970:FF:000007">
    <property type="entry name" value="Acetolactate synthase"/>
    <property type="match status" value="1"/>
</dbReference>
<feature type="domain" description="Thiamine pyrophosphate enzyme TPP-binding" evidence="5">
    <location>
        <begin position="387"/>
        <end position="532"/>
    </location>
</feature>
<dbReference type="GO" id="GO:0003984">
    <property type="term" value="F:acetolactate synthase activity"/>
    <property type="evidence" value="ECO:0007669"/>
    <property type="project" value="TreeGrafter"/>
</dbReference>
<dbReference type="eggNOG" id="COG0028">
    <property type="taxonomic scope" value="Bacteria"/>
</dbReference>
<dbReference type="Pfam" id="PF02776">
    <property type="entry name" value="TPP_enzyme_N"/>
    <property type="match status" value="1"/>
</dbReference>
<dbReference type="PANTHER" id="PTHR18968:SF129">
    <property type="entry name" value="ACETOLACTATE SYNTHASE"/>
    <property type="match status" value="1"/>
</dbReference>
<dbReference type="SUPFAM" id="SSF52467">
    <property type="entry name" value="DHS-like NAD/FAD-binding domain"/>
    <property type="match status" value="1"/>
</dbReference>
<dbReference type="NCBIfam" id="NF006187">
    <property type="entry name" value="PRK08322.1"/>
    <property type="match status" value="1"/>
</dbReference>
<keyword evidence="8" id="KW-1185">Reference proteome</keyword>
<dbReference type="InterPro" id="IPR029061">
    <property type="entry name" value="THDP-binding"/>
</dbReference>
<dbReference type="GO" id="GO:0000287">
    <property type="term" value="F:magnesium ion binding"/>
    <property type="evidence" value="ECO:0007669"/>
    <property type="project" value="InterPro"/>
</dbReference>
<dbReference type="Pfam" id="PF02775">
    <property type="entry name" value="TPP_enzyme_C"/>
    <property type="match status" value="1"/>
</dbReference>
<protein>
    <submittedName>
        <fullName evidence="7">Thiamine pyrophosphate-requiring enzyme</fullName>
    </submittedName>
</protein>
<dbReference type="EMBL" id="JMPR01000038">
    <property type="protein sequence ID" value="KFD18270.1"/>
    <property type="molecule type" value="Genomic_DNA"/>
</dbReference>
<keyword evidence="2 3" id="KW-0786">Thiamine pyrophosphate</keyword>
<proteinExistence type="inferred from homology"/>
<dbReference type="Gene3D" id="3.40.50.1220">
    <property type="entry name" value="TPP-binding domain"/>
    <property type="match status" value="1"/>
</dbReference>
<evidence type="ECO:0000256" key="3">
    <source>
        <dbReference type="RuleBase" id="RU362132"/>
    </source>
</evidence>
<sequence length="554" mass="60285">MTVKTKNVAEFLVSCLEAEGVKYVFGIPGEENIKFVRAITASENIRFILVRHEQAASFMADIYGRLTGKAGVCTATLGPGAINLLLGTADAQTDSSPLVAISAQVGLNRIYKESHQIVDLTAMFRPVTQWADTLYTPAASAEMVRKAFQIAQQERPGATYLAIPQDVEAMPVPENLQPILPVSSSISLPPAETVSAIAKLLREARYPVILAGHGVARNGAASALNQFTERYQIPAATTFMGKGVISDRSQHALGVMGFMRHDYENFAFDKADVILAVGYELQEFAPERMNPDADKKIIHINSFLPDTDRHYRTDIALAADISLTLSALSEALGEEPLHAQPGSATIRHLREQELEKGRHDDSFPLKPQRVVADMRSALDDHDIVLADTGAIKMWVSRLYPTYQPLTCLTSNGLSTMAFSLPGAIAAKLAFPQRKVLASMGDGSFMMNSQEIETAVRERIPLVVLVWVDGSYGLIKWKMDIEEGAHDSVDFGNPDFVKYAESFGARGHQITSAGELLPVLKEALAGDGVTVIACPVDYRENMALVKTLGELTIAL</sequence>
<dbReference type="CDD" id="cd02010">
    <property type="entry name" value="TPP_ALS"/>
    <property type="match status" value="1"/>
</dbReference>
<feature type="domain" description="Thiamine pyrophosphate enzyme central" evidence="4">
    <location>
        <begin position="195"/>
        <end position="328"/>
    </location>
</feature>
<dbReference type="GO" id="GO:0030976">
    <property type="term" value="F:thiamine pyrophosphate binding"/>
    <property type="evidence" value="ECO:0007669"/>
    <property type="project" value="InterPro"/>
</dbReference>
<dbReference type="AlphaFoldDB" id="A0A085JCS4"/>
<dbReference type="Pfam" id="PF00205">
    <property type="entry name" value="TPP_enzyme_M"/>
    <property type="match status" value="1"/>
</dbReference>
<name>A0A085JCS4_9GAMM</name>
<comment type="caution">
    <text evidence="7">The sequence shown here is derived from an EMBL/GenBank/DDBJ whole genome shotgun (WGS) entry which is preliminary data.</text>
</comment>
<dbReference type="OrthoDB" id="9785953at2"/>
<dbReference type="CDD" id="cd07035">
    <property type="entry name" value="TPP_PYR_POX_like"/>
    <property type="match status" value="1"/>
</dbReference>
<evidence type="ECO:0000256" key="2">
    <source>
        <dbReference type="ARBA" id="ARBA00023052"/>
    </source>
</evidence>
<dbReference type="InterPro" id="IPR011766">
    <property type="entry name" value="TPP_enzyme_TPP-bd"/>
</dbReference>
<dbReference type="InterPro" id="IPR045229">
    <property type="entry name" value="TPP_enz"/>
</dbReference>
<feature type="domain" description="Thiamine pyrophosphate enzyme N-terminal TPP-binding" evidence="6">
    <location>
        <begin position="7"/>
        <end position="122"/>
    </location>
</feature>
<dbReference type="SUPFAM" id="SSF52518">
    <property type="entry name" value="Thiamin diphosphate-binding fold (THDP-binding)"/>
    <property type="match status" value="2"/>
</dbReference>
<evidence type="ECO:0000259" key="6">
    <source>
        <dbReference type="Pfam" id="PF02776"/>
    </source>
</evidence>
<dbReference type="GO" id="GO:0050660">
    <property type="term" value="F:flavin adenine dinucleotide binding"/>
    <property type="evidence" value="ECO:0007669"/>
    <property type="project" value="TreeGrafter"/>
</dbReference>